<dbReference type="GO" id="GO:0033388">
    <property type="term" value="P:putrescine biosynthetic process from arginine"/>
    <property type="evidence" value="ECO:0007669"/>
    <property type="project" value="TreeGrafter"/>
</dbReference>
<dbReference type="InterPro" id="IPR022644">
    <property type="entry name" value="De-COase2_N"/>
</dbReference>
<keyword evidence="2" id="KW-0663">Pyridoxal phosphate</keyword>
<gene>
    <name evidence="4" type="ORF">THIOM_003123</name>
</gene>
<dbReference type="PROSITE" id="PS00878">
    <property type="entry name" value="ODR_DC_2_1"/>
    <property type="match status" value="1"/>
</dbReference>
<reference evidence="4 5" key="1">
    <citation type="submission" date="2016-05" db="EMBL/GenBank/DDBJ databases">
        <title>Single-cell genome of chain-forming Candidatus Thiomargarita nelsonii and comparison to other large sulfur-oxidizing bacteria.</title>
        <authorList>
            <person name="Winkel M."/>
            <person name="Salman V."/>
            <person name="Woyke T."/>
            <person name="Schulz-Vogt H."/>
            <person name="Richter M."/>
            <person name="Flood B."/>
            <person name="Bailey J."/>
            <person name="Amann R."/>
            <person name="Mussmann M."/>
        </authorList>
    </citation>
    <scope>NUCLEOTIDE SEQUENCE [LARGE SCALE GENOMIC DNA]</scope>
    <source>
        <strain evidence="4 5">THI036</strain>
    </source>
</reference>
<dbReference type="Pfam" id="PF02784">
    <property type="entry name" value="Orn_Arg_deC_N"/>
    <property type="match status" value="1"/>
</dbReference>
<dbReference type="GO" id="GO:0008792">
    <property type="term" value="F:arginine decarboxylase activity"/>
    <property type="evidence" value="ECO:0007669"/>
    <property type="project" value="InterPro"/>
</dbReference>
<dbReference type="SUPFAM" id="SSF51419">
    <property type="entry name" value="PLP-binding barrel"/>
    <property type="match status" value="1"/>
</dbReference>
<dbReference type="Gene3D" id="3.20.20.10">
    <property type="entry name" value="Alanine racemase"/>
    <property type="match status" value="1"/>
</dbReference>
<feature type="non-terminal residue" evidence="4">
    <location>
        <position position="217"/>
    </location>
</feature>
<dbReference type="InterPro" id="IPR002985">
    <property type="entry name" value="Arg_decrbxlase"/>
</dbReference>
<name>A0A176RZK0_9GAMM</name>
<dbReference type="InterPro" id="IPR029066">
    <property type="entry name" value="PLP-binding_barrel"/>
</dbReference>
<feature type="non-terminal residue" evidence="4">
    <location>
        <position position="1"/>
    </location>
</feature>
<evidence type="ECO:0000313" key="4">
    <source>
        <dbReference type="EMBL" id="OAD21117.1"/>
    </source>
</evidence>
<keyword evidence="5" id="KW-1185">Reference proteome</keyword>
<dbReference type="PANTHER" id="PTHR43295:SF9">
    <property type="entry name" value="BIOSYNTHETIC ARGININE DECARBOXYLASE"/>
    <property type="match status" value="1"/>
</dbReference>
<dbReference type="GO" id="GO:0008295">
    <property type="term" value="P:spermidine biosynthetic process"/>
    <property type="evidence" value="ECO:0007669"/>
    <property type="project" value="InterPro"/>
</dbReference>
<evidence type="ECO:0000259" key="3">
    <source>
        <dbReference type="Pfam" id="PF02784"/>
    </source>
</evidence>
<dbReference type="PATRIC" id="fig|1003181.4.peg.4215"/>
<dbReference type="PANTHER" id="PTHR43295">
    <property type="entry name" value="ARGININE DECARBOXYLASE"/>
    <property type="match status" value="1"/>
</dbReference>
<dbReference type="PRINTS" id="PR01180">
    <property type="entry name" value="ARGDCRBXLASE"/>
</dbReference>
<dbReference type="PRINTS" id="PR01179">
    <property type="entry name" value="ODADCRBXLASE"/>
</dbReference>
<evidence type="ECO:0000256" key="2">
    <source>
        <dbReference type="ARBA" id="ARBA00022898"/>
    </source>
</evidence>
<dbReference type="InterPro" id="IPR000183">
    <property type="entry name" value="Orn/DAP/Arg_de-COase"/>
</dbReference>
<protein>
    <submittedName>
        <fullName evidence="4">Biosynthetic arginine decarboxylase</fullName>
    </submittedName>
</protein>
<dbReference type="Proteomes" id="UP000076962">
    <property type="component" value="Unassembled WGS sequence"/>
</dbReference>
<dbReference type="AlphaFoldDB" id="A0A176RZK0"/>
<proteinExistence type="predicted"/>
<comment type="caution">
    <text evidence="4">The sequence shown here is derived from an EMBL/GenBank/DDBJ whole genome shotgun (WGS) entry which is preliminary data.</text>
</comment>
<feature type="domain" description="Orn/DAP/Arg decarboxylase 2 N-terminal" evidence="3">
    <location>
        <begin position="39"/>
        <end position="217"/>
    </location>
</feature>
<dbReference type="GO" id="GO:0006527">
    <property type="term" value="P:L-arginine catabolic process"/>
    <property type="evidence" value="ECO:0007669"/>
    <property type="project" value="InterPro"/>
</dbReference>
<dbReference type="InterPro" id="IPR022653">
    <property type="entry name" value="De-COase2_pyr-phos_BS"/>
</dbReference>
<evidence type="ECO:0000313" key="5">
    <source>
        <dbReference type="Proteomes" id="UP000076962"/>
    </source>
</evidence>
<comment type="cofactor">
    <cofactor evidence="1">
        <name>pyridoxal 5'-phosphate</name>
        <dbReference type="ChEBI" id="CHEBI:597326"/>
    </cofactor>
</comment>
<sequence>HELAQSFAAHGLSLPVLVRFPNILHHRVERISNAFATAMQQQDYHANYTAVYPIKVNQQHHVVKEIMSVGQVGLEAGSKSEMMAVLALAPEDGGIIICNGYKDREYIRLALIAQQIGLCPYLVIEKAAELNLIIEESRSLNVTPCLGMRVRLAAIGKGKWQNTGGEKGKFGLSAAQVLEIITQLKEADLLDSLQLMHFHIGSQISNIRDIQGALREA</sequence>
<evidence type="ECO:0000256" key="1">
    <source>
        <dbReference type="ARBA" id="ARBA00001933"/>
    </source>
</evidence>
<accession>A0A176RZK0</accession>
<dbReference type="EMBL" id="LUTY01001859">
    <property type="protein sequence ID" value="OAD21117.1"/>
    <property type="molecule type" value="Genomic_DNA"/>
</dbReference>
<organism evidence="4 5">
    <name type="scientific">Candidatus Thiomargarita nelsonii</name>
    <dbReference type="NCBI Taxonomy" id="1003181"/>
    <lineage>
        <taxon>Bacteria</taxon>
        <taxon>Pseudomonadati</taxon>
        <taxon>Pseudomonadota</taxon>
        <taxon>Gammaproteobacteria</taxon>
        <taxon>Thiotrichales</taxon>
        <taxon>Thiotrichaceae</taxon>
        <taxon>Thiomargarita</taxon>
    </lineage>
</organism>